<sequence length="1842" mass="193097">MRLDQPALAGAGPQTELFKKILTETAFDGHVAEITFPAPVVLTVARVGAAPSAGPAGQRSQLLLFAQDAGAPATARFVQLCPGFEQPESGSRIVQLQPCVTKRVLLRGRYQTVPLTLLGFDLEAAAAAAPPPQQRRISLAGALQWLQQQQQDAAVQGDEVAGGAAATASCMPAVPLQPAVEAALAQLVAYWQLVDTSERLMALHPAPRHALKAAAAVADAVCAQLANGSFGQQQVPAPEQQQAEQGAEQQPSAEQPAKQQDKRQDGAEGQPERGGQAAGVKEEEPGDVAMPDAEQPPSSPAAQQQASHPHQQGAPAQQGSQAQQQALLRGEALLSAAADMVLGWCGLLGAGGAGRTASAMRCSAAGLAAAVLLCSCSEGARMLVARWGAVLLDDVLTMPLAPPSFTRNATAACLLIARHCGALGAASLLGLWRPPRGIVWQSRSRQPADEVAAAAADAAAVLPGGQEAGDGVGEAPAPMEEDDEAAAAAAAQAAAAFQEQLMQEAEGQQAGEEGDQPDHAALQEQWRQERLAHEAQLLYQDSDEEEEEGSGSSGDEDEGADNSGEDARREGQPEAPGASGSAEQQAQQAAAAAAAEQAAFGDDIYADAAGDEGQEAAAAAAASAGGAPVIGGEPDADDLYGDLGPVVPQVDGAADSPPRRGRRRGADSEERWELGRDDDSHGEEERGGGKRRREERRERSRDRGDRRRKDSRRDRSRGDRSRDRSREGRSRGDREAADERRRRAAAEEEEARRRQRRLQEEEEEERRRRWAEREEEDRRRRYQEQQRRLEEEQRQAEQEERRRLDQLRRQEEKRQRRWGPLRPQQQAQPPAAPASETERWQLYEAQQAKRMQNYWQLKQRAYVGCAQHLARHLLAEVQPPLFSLLARQLLHLLRAHEAAATFQAAALQLVQAHSSGGDGSAHRAALEAGGAAAAAQQAAVLAVAMAQQLAVGAKPLLAVLASSSGGRRLLLRDTAVLEQLLLATDAGCLAAAWQPAPSAEGAALLQHMVVAEAAAAQLCSAQLDSEAFAAASETAAALLQECGPTGRLALVQALALRAPECLPRLLLMLRMHCALLRAACGTGAAACPEPGSSADAAALAELQRQYEPDFQLLLAAAPACAPAAQLLMALLRGCHPGALAAWQQQGVALQVAAATELRQLVALPPDAAGMVGGLGAARAALASIKGAVAAVMTAQQERGLPSLLTFLGAELPQLGAPEGAGSSSPQTVRWEDVELLFCDPEKLACCEQCLRLLAAHLWAPGAAGRAAAYAADAQEGLPVLLRALLTGCELVEASAADDSWQVLAGHSIDAGEAAACRLRALSFLEAAAAATSCLLQHLRGSTCPVKSSSLLAGLLRAHAALCCQDESLACMLGGKGGADAAAAGGMQAALVARYHLASCLRCYVEAAQPWQPPLLQQVFWGTPAPGLEPGHAAAQTPGEMFAAACLLGDLFPPEWPAVGRKVTQAPPSDRRYRAALATAIEPCGASFRRLIAAALTSESRLLRAAVVRVLARAAGLGGGMGPFLVEPLLEELQTAAESPAPLHDARRLLEVIVPLVYRPAIKSAMLAAPFTSTLAQLLGVVAGKLASADEGAEAGHVCTMLMEALVVLLNHEVCIDPMAPPKRQQVEDMPPVGEAVPLARTLLELLPSMGANALVAHRALRMLAAAETGRLALRRAVVALHAAATGSEAPSGAPGDVAVAQAAQWVANRYWAAAERLTGSDAAAVAAGGLEGLRAAFADVLNIMQQICVAADEDSVPKPLSAQQRFVGALQAALHAAAEAGLDTGGDEHRWEGPGAAEALAADLVHDPASGLFWRNVRARASAQSQASAAHAMRRFARREPC</sequence>
<gene>
    <name evidence="2" type="ORF">C2E21_6109</name>
</gene>
<dbReference type="InterPro" id="IPR026736">
    <property type="entry name" value="Virilizer"/>
</dbReference>
<evidence type="ECO:0000313" key="2">
    <source>
        <dbReference type="EMBL" id="PRW45038.1"/>
    </source>
</evidence>
<comment type="caution">
    <text evidence="2">The sequence shown here is derived from an EMBL/GenBank/DDBJ whole genome shotgun (WGS) entry which is preliminary data.</text>
</comment>
<feature type="compositionally biased region" description="Basic and acidic residues" evidence="1">
    <location>
        <begin position="664"/>
        <end position="688"/>
    </location>
</feature>
<feature type="region of interest" description="Disordered" evidence="1">
    <location>
        <begin position="529"/>
        <end position="597"/>
    </location>
</feature>
<dbReference type="Proteomes" id="UP000239899">
    <property type="component" value="Unassembled WGS sequence"/>
</dbReference>
<name>A0A2P6TL65_CHLSO</name>
<dbReference type="EMBL" id="LHPG02000012">
    <property type="protein sequence ID" value="PRW45038.1"/>
    <property type="molecule type" value="Genomic_DNA"/>
</dbReference>
<dbReference type="GO" id="GO:0003723">
    <property type="term" value="F:RNA binding"/>
    <property type="evidence" value="ECO:0007669"/>
    <property type="project" value="TreeGrafter"/>
</dbReference>
<feature type="compositionally biased region" description="Basic and acidic residues" evidence="1">
    <location>
        <begin position="695"/>
        <end position="752"/>
    </location>
</feature>
<feature type="region of interest" description="Disordered" evidence="1">
    <location>
        <begin position="612"/>
        <end position="837"/>
    </location>
</feature>
<feature type="region of interest" description="Disordered" evidence="1">
    <location>
        <begin position="232"/>
        <end position="323"/>
    </location>
</feature>
<feature type="compositionally biased region" description="Low complexity" evidence="1">
    <location>
        <begin position="582"/>
        <end position="597"/>
    </location>
</feature>
<dbReference type="PANTHER" id="PTHR23185:SF0">
    <property type="entry name" value="PROTEIN VIRILIZER HOMOLOG"/>
    <property type="match status" value="1"/>
</dbReference>
<organism evidence="2 3">
    <name type="scientific">Chlorella sorokiniana</name>
    <name type="common">Freshwater green alga</name>
    <dbReference type="NCBI Taxonomy" id="3076"/>
    <lineage>
        <taxon>Eukaryota</taxon>
        <taxon>Viridiplantae</taxon>
        <taxon>Chlorophyta</taxon>
        <taxon>core chlorophytes</taxon>
        <taxon>Trebouxiophyceae</taxon>
        <taxon>Chlorellales</taxon>
        <taxon>Chlorellaceae</taxon>
        <taxon>Chlorella clade</taxon>
        <taxon>Chlorella</taxon>
    </lineage>
</organism>
<feature type="region of interest" description="Disordered" evidence="1">
    <location>
        <begin position="464"/>
        <end position="493"/>
    </location>
</feature>
<dbReference type="OrthoDB" id="515805at2759"/>
<feature type="compositionally biased region" description="Low complexity" evidence="1">
    <location>
        <begin position="232"/>
        <end position="258"/>
    </location>
</feature>
<accession>A0A2P6TL65</accession>
<dbReference type="PANTHER" id="PTHR23185">
    <property type="entry name" value="PROTEIN VIRILIZER HOMOLOG"/>
    <property type="match status" value="1"/>
</dbReference>
<keyword evidence="3" id="KW-1185">Reference proteome</keyword>
<reference evidence="2 3" key="1">
    <citation type="journal article" date="2018" name="Plant J.">
        <title>Genome sequences of Chlorella sorokiniana UTEX 1602 and Micractinium conductrix SAG 241.80: implications to maltose excretion by a green alga.</title>
        <authorList>
            <person name="Arriola M.B."/>
            <person name="Velmurugan N."/>
            <person name="Zhang Y."/>
            <person name="Plunkett M.H."/>
            <person name="Hondzo H."/>
            <person name="Barney B.M."/>
        </authorList>
    </citation>
    <scope>NUCLEOTIDE SEQUENCE [LARGE SCALE GENOMIC DNA]</scope>
    <source>
        <strain evidence="3">UTEX 1602</strain>
    </source>
</reference>
<dbReference type="GO" id="GO:0036396">
    <property type="term" value="C:RNA N6-methyladenosine methyltransferase complex"/>
    <property type="evidence" value="ECO:0007669"/>
    <property type="project" value="TreeGrafter"/>
</dbReference>
<feature type="compositionally biased region" description="Low complexity" evidence="1">
    <location>
        <begin position="615"/>
        <end position="627"/>
    </location>
</feature>
<protein>
    <submittedName>
        <fullName evidence="2">G-patch domain-containing</fullName>
    </submittedName>
</protein>
<feature type="compositionally biased region" description="Low complexity" evidence="1">
    <location>
        <begin position="300"/>
        <end position="323"/>
    </location>
</feature>
<proteinExistence type="predicted"/>
<evidence type="ECO:0000256" key="1">
    <source>
        <dbReference type="SAM" id="MobiDB-lite"/>
    </source>
</evidence>
<evidence type="ECO:0000313" key="3">
    <source>
        <dbReference type="Proteomes" id="UP000239899"/>
    </source>
</evidence>
<feature type="compositionally biased region" description="Basic and acidic residues" evidence="1">
    <location>
        <begin position="776"/>
        <end position="814"/>
    </location>
</feature>
<feature type="compositionally biased region" description="Acidic residues" evidence="1">
    <location>
        <begin position="541"/>
        <end position="564"/>
    </location>
</feature>